<dbReference type="InterPro" id="IPR003356">
    <property type="entry name" value="DNA_methylase_A-5"/>
</dbReference>
<gene>
    <name evidence="11" type="ORF">FEZ33_03350</name>
</gene>
<name>A0A5R9EEQ8_9LACT</name>
<dbReference type="Gene3D" id="1.20.1260.30">
    <property type="match status" value="1"/>
</dbReference>
<comment type="catalytic activity">
    <reaction evidence="7">
        <text>a 2'-deoxyadenosine in DNA + S-adenosyl-L-methionine = an N(6)-methyl-2'-deoxyadenosine in DNA + S-adenosyl-L-homocysteine + H(+)</text>
        <dbReference type="Rhea" id="RHEA:15197"/>
        <dbReference type="Rhea" id="RHEA-COMP:12418"/>
        <dbReference type="Rhea" id="RHEA-COMP:12419"/>
        <dbReference type="ChEBI" id="CHEBI:15378"/>
        <dbReference type="ChEBI" id="CHEBI:57856"/>
        <dbReference type="ChEBI" id="CHEBI:59789"/>
        <dbReference type="ChEBI" id="CHEBI:90615"/>
        <dbReference type="ChEBI" id="CHEBI:90616"/>
        <dbReference type="EC" id="2.1.1.72"/>
    </reaction>
</comment>
<comment type="similarity">
    <text evidence="1">Belongs to the N(4)/N(6)-methyltransferase family.</text>
</comment>
<dbReference type="InterPro" id="IPR038333">
    <property type="entry name" value="T1MK-like_N_sf"/>
</dbReference>
<protein>
    <recommendedName>
        <fullName evidence="2">site-specific DNA-methyltransferase (adenine-specific)</fullName>
        <ecNumber evidence="2">2.1.1.72</ecNumber>
    </recommendedName>
</protein>
<accession>A0A5R9EEQ8</accession>
<dbReference type="EC" id="2.1.1.72" evidence="2"/>
<evidence type="ECO:0000256" key="2">
    <source>
        <dbReference type="ARBA" id="ARBA00011900"/>
    </source>
</evidence>
<dbReference type="Pfam" id="PF12161">
    <property type="entry name" value="HsdM_N"/>
    <property type="match status" value="1"/>
</dbReference>
<organism evidence="11 12">
    <name type="scientific">Ruoffia tabacinasalis</name>
    <dbReference type="NCBI Taxonomy" id="87458"/>
    <lineage>
        <taxon>Bacteria</taxon>
        <taxon>Bacillati</taxon>
        <taxon>Bacillota</taxon>
        <taxon>Bacilli</taxon>
        <taxon>Lactobacillales</taxon>
        <taxon>Aerococcaceae</taxon>
        <taxon>Ruoffia</taxon>
    </lineage>
</organism>
<dbReference type="PANTHER" id="PTHR42933:SF1">
    <property type="entry name" value="SITE-SPECIFIC DNA-METHYLTRANSFERASE (ADENINE-SPECIFIC)"/>
    <property type="match status" value="1"/>
</dbReference>
<dbReference type="GO" id="GO:0009007">
    <property type="term" value="F:site-specific DNA-methyltransferase (adenine-specific) activity"/>
    <property type="evidence" value="ECO:0007669"/>
    <property type="project" value="UniProtKB-EC"/>
</dbReference>
<keyword evidence="6" id="KW-0680">Restriction system</keyword>
<dbReference type="InterPro" id="IPR029063">
    <property type="entry name" value="SAM-dependent_MTases_sf"/>
</dbReference>
<dbReference type="GO" id="GO:0032259">
    <property type="term" value="P:methylation"/>
    <property type="evidence" value="ECO:0007669"/>
    <property type="project" value="UniProtKB-KW"/>
</dbReference>
<dbReference type="PRINTS" id="PR00507">
    <property type="entry name" value="N12N6MTFRASE"/>
</dbReference>
<dbReference type="EMBL" id="VBSP01000007">
    <property type="protein sequence ID" value="TLQ48819.1"/>
    <property type="molecule type" value="Genomic_DNA"/>
</dbReference>
<feature type="domain" description="N6 adenine-specific DNA methyltransferase N-terminal" evidence="10">
    <location>
        <begin position="11"/>
        <end position="161"/>
    </location>
</feature>
<keyword evidence="4 11" id="KW-0808">Transferase</keyword>
<dbReference type="Pfam" id="PF02384">
    <property type="entry name" value="N6_Mtase"/>
    <property type="match status" value="1"/>
</dbReference>
<proteinExistence type="inferred from homology"/>
<keyword evidence="5" id="KW-0949">S-adenosyl-L-methionine</keyword>
<dbReference type="Gene3D" id="3.40.50.150">
    <property type="entry name" value="Vaccinia Virus protein VP39"/>
    <property type="match status" value="1"/>
</dbReference>
<dbReference type="InterPro" id="IPR022749">
    <property type="entry name" value="D12N6_MeTrfase_N"/>
</dbReference>
<reference evidence="11 12" key="1">
    <citation type="submission" date="2019-05" db="EMBL/GenBank/DDBJ databases">
        <title>The metagenome of a microbial culture collection derived from dairy environment covers the genomic content of the human microbiome.</title>
        <authorList>
            <person name="Roder T."/>
            <person name="Wuthrich D."/>
            <person name="Sattari Z."/>
            <person name="Von Ah U."/>
            <person name="Bar C."/>
            <person name="Ronchi F."/>
            <person name="Macpherson A.J."/>
            <person name="Ganal-Vonarburg S.C."/>
            <person name="Bruggmann R."/>
            <person name="Vergeres G."/>
        </authorList>
    </citation>
    <scope>NUCLEOTIDE SEQUENCE [LARGE SCALE GENOMIC DNA]</scope>
    <source>
        <strain evidence="11 12">FAM 24227</strain>
    </source>
</reference>
<evidence type="ECO:0000256" key="6">
    <source>
        <dbReference type="ARBA" id="ARBA00022747"/>
    </source>
</evidence>
<dbReference type="OrthoDB" id="9814572at2"/>
<dbReference type="PANTHER" id="PTHR42933">
    <property type="entry name" value="SLR6095 PROTEIN"/>
    <property type="match status" value="1"/>
</dbReference>
<evidence type="ECO:0000256" key="8">
    <source>
        <dbReference type="SAM" id="Coils"/>
    </source>
</evidence>
<evidence type="ECO:0000313" key="11">
    <source>
        <dbReference type="EMBL" id="TLQ48819.1"/>
    </source>
</evidence>
<dbReference type="NCBIfam" id="TIGR00497">
    <property type="entry name" value="hsdM"/>
    <property type="match status" value="1"/>
</dbReference>
<evidence type="ECO:0000256" key="4">
    <source>
        <dbReference type="ARBA" id="ARBA00022679"/>
    </source>
</evidence>
<evidence type="ECO:0000256" key="7">
    <source>
        <dbReference type="ARBA" id="ARBA00047942"/>
    </source>
</evidence>
<evidence type="ECO:0000256" key="3">
    <source>
        <dbReference type="ARBA" id="ARBA00022603"/>
    </source>
</evidence>
<dbReference type="GO" id="GO:0008170">
    <property type="term" value="F:N-methyltransferase activity"/>
    <property type="evidence" value="ECO:0007669"/>
    <property type="project" value="InterPro"/>
</dbReference>
<evidence type="ECO:0000259" key="9">
    <source>
        <dbReference type="Pfam" id="PF02384"/>
    </source>
</evidence>
<dbReference type="InterPro" id="IPR051537">
    <property type="entry name" value="DNA_Adenine_Mtase"/>
</dbReference>
<keyword evidence="3 11" id="KW-0489">Methyltransferase</keyword>
<dbReference type="AlphaFoldDB" id="A0A5R9EEQ8"/>
<evidence type="ECO:0000259" key="10">
    <source>
        <dbReference type="Pfam" id="PF12161"/>
    </source>
</evidence>
<evidence type="ECO:0000256" key="1">
    <source>
        <dbReference type="ARBA" id="ARBA00006594"/>
    </source>
</evidence>
<evidence type="ECO:0000313" key="12">
    <source>
        <dbReference type="Proteomes" id="UP000306420"/>
    </source>
</evidence>
<evidence type="ECO:0000256" key="5">
    <source>
        <dbReference type="ARBA" id="ARBA00022691"/>
    </source>
</evidence>
<keyword evidence="8" id="KW-0175">Coiled coil</keyword>
<dbReference type="SUPFAM" id="SSF53335">
    <property type="entry name" value="S-adenosyl-L-methionine-dependent methyltransferases"/>
    <property type="match status" value="1"/>
</dbReference>
<dbReference type="InterPro" id="IPR004546">
    <property type="entry name" value="Restrct_endonuc_T1M"/>
</dbReference>
<dbReference type="GO" id="GO:0003677">
    <property type="term" value="F:DNA binding"/>
    <property type="evidence" value="ECO:0007669"/>
    <property type="project" value="InterPro"/>
</dbReference>
<dbReference type="GO" id="GO:0009307">
    <property type="term" value="P:DNA restriction-modification system"/>
    <property type="evidence" value="ECO:0007669"/>
    <property type="project" value="UniProtKB-KW"/>
</dbReference>
<dbReference type="Proteomes" id="UP000306420">
    <property type="component" value="Unassembled WGS sequence"/>
</dbReference>
<feature type="coiled-coil region" evidence="8">
    <location>
        <begin position="483"/>
        <end position="510"/>
    </location>
</feature>
<comment type="caution">
    <text evidence="11">The sequence shown here is derived from an EMBL/GenBank/DDBJ whole genome shotgun (WGS) entry which is preliminary data.</text>
</comment>
<sequence length="529" mass="60885">MEKSNSQSLYQALWNSADILRSKMDANEYKSYLLGLVFYKYLSDRMLVHSTELLEEESHDLEKAQLIYANAYRDADTHEDLREALKDDIAYDIKPELTFSALIDEINNNTFQREHLQQGLRDIEQSNPIFEDLFEDIDLNSRKLGPNPQKQNQTISQLMKELADLNLVDYDGDALGDAYEYLIGQFASESGKKAGEFYTPQQVARLMTQIVLMDKEDQKGFTIYDPTMGSGSLLLNAQRYSNEPLSVRYFGQELNTSTYNLARMNMFLHRVPIENQKLRNGDTLDEDWPIDEPTNFQGVLMNPPYSAKWSASKGFLDDPRFSSFGVLPTKSKADFAFLLHGYYHLRNDGVMAIVLPHGVLFRGASEGKIRKALLENGAIDAVIGLPANIFVNTSIPTTIIILKKNRVNRDVMFIDASNEFTKEKNQNILTEENIEKILETYKKREFVDKYAYLAPYDEIVENDYNLNIPRYVDTFEEPEPIDVVQLSKDIREIDAEIEQTEKELLSMIDDFQVTDETRDIIQAMKEVFQ</sequence>
<feature type="domain" description="DNA methylase adenine-specific" evidence="9">
    <location>
        <begin position="172"/>
        <end position="478"/>
    </location>
</feature>